<dbReference type="Gene3D" id="3.40.109.30">
    <property type="entry name" value="putative nitroreductase (tm1586), domain 2"/>
    <property type="match status" value="1"/>
</dbReference>
<dbReference type="SUPFAM" id="SSF55469">
    <property type="entry name" value="FMN-dependent nitroreductase-like"/>
    <property type="match status" value="1"/>
</dbReference>
<evidence type="ECO:0000313" key="2">
    <source>
        <dbReference type="EMBL" id="RLL11610.1"/>
    </source>
</evidence>
<accession>A0A498CN44</accession>
<dbReference type="InterPro" id="IPR029478">
    <property type="entry name" value="TM1586_NiRdase"/>
</dbReference>
<dbReference type="AlphaFoldDB" id="A0A498CN44"/>
<sequence>MTDLEAVERRISRRSYLETPLEPFTSGALLTLVGEYNRRAGLRVELVREGAEAFRGFRRSYGMFSGVNSYFAMAGRRADLCLREKVGYWGEKLVLEATRLGLGTCWVGGTFDRAACPCRLLPDEELVCVITVGHVSAELGGKERFIYRMVHRSTKPLEALYDAGGETPPDWFAAGMRAVRRAPSALNRQPVRFVWRDGAVSASVPDYASQAVDLGIAKLHFEIGAGGGSWKPGSGGAYLRGGEAGTDAL</sequence>
<protein>
    <submittedName>
        <fullName evidence="2">Nitroreductase</fullName>
    </submittedName>
</protein>
<gene>
    <name evidence="2" type="ORF">D4A47_06835</name>
</gene>
<proteinExistence type="predicted"/>
<evidence type="ECO:0000259" key="1">
    <source>
        <dbReference type="Pfam" id="PF14512"/>
    </source>
</evidence>
<evidence type="ECO:0000313" key="3">
    <source>
        <dbReference type="Proteomes" id="UP000276301"/>
    </source>
</evidence>
<dbReference type="GO" id="GO:0016491">
    <property type="term" value="F:oxidoreductase activity"/>
    <property type="evidence" value="ECO:0007669"/>
    <property type="project" value="InterPro"/>
</dbReference>
<dbReference type="EMBL" id="RCHT01000008">
    <property type="protein sequence ID" value="RLL11610.1"/>
    <property type="molecule type" value="Genomic_DNA"/>
</dbReference>
<dbReference type="RefSeq" id="WP_101552844.1">
    <property type="nucleotide sequence ID" value="NZ_DBFBJK010000472.1"/>
</dbReference>
<keyword evidence="3" id="KW-1185">Reference proteome</keyword>
<dbReference type="Pfam" id="PF14512">
    <property type="entry name" value="TM1586_NiRdase"/>
    <property type="match status" value="1"/>
</dbReference>
<name>A0A498CN44_9FIRM</name>
<organism evidence="2 3">
    <name type="scientific">Anaerotruncus massiliensis</name>
    <name type="common">ex Liu et al. 2021</name>
    <dbReference type="NCBI Taxonomy" id="2321404"/>
    <lineage>
        <taxon>Bacteria</taxon>
        <taxon>Bacillati</taxon>
        <taxon>Bacillota</taxon>
        <taxon>Clostridia</taxon>
        <taxon>Eubacteriales</taxon>
        <taxon>Oscillospiraceae</taxon>
        <taxon>Anaerotruncus</taxon>
    </lineage>
</organism>
<dbReference type="InterPro" id="IPR000415">
    <property type="entry name" value="Nitroreductase-like"/>
</dbReference>
<dbReference type="Proteomes" id="UP000276301">
    <property type="component" value="Unassembled WGS sequence"/>
</dbReference>
<dbReference type="Gene3D" id="3.40.109.10">
    <property type="entry name" value="NADH Oxidase"/>
    <property type="match status" value="1"/>
</dbReference>
<reference evidence="2 3" key="1">
    <citation type="submission" date="2018-10" db="EMBL/GenBank/DDBJ databases">
        <title>Anaerotruncus faecis sp. nov., isolated from human feces.</title>
        <authorList>
            <person name="Wang Y.-J."/>
        </authorList>
    </citation>
    <scope>NUCLEOTIDE SEQUENCE [LARGE SCALE GENOMIC DNA]</scope>
    <source>
        <strain evidence="2 3">22A2-44</strain>
    </source>
</reference>
<feature type="domain" description="Putative nitroreductase TM1586" evidence="1">
    <location>
        <begin position="5"/>
        <end position="225"/>
    </location>
</feature>
<comment type="caution">
    <text evidence="2">The sequence shown here is derived from an EMBL/GenBank/DDBJ whole genome shotgun (WGS) entry which is preliminary data.</text>
</comment>